<reference evidence="2" key="1">
    <citation type="submission" date="2020-05" db="EMBL/GenBank/DDBJ databases">
        <authorList>
            <person name="Chiriac C."/>
            <person name="Salcher M."/>
            <person name="Ghai R."/>
            <person name="Kavagutti S V."/>
        </authorList>
    </citation>
    <scope>NUCLEOTIDE SEQUENCE</scope>
</reference>
<gene>
    <name evidence="2" type="ORF">UFOPK1506_00110</name>
</gene>
<feature type="region of interest" description="Disordered" evidence="1">
    <location>
        <begin position="1"/>
        <end position="22"/>
    </location>
</feature>
<evidence type="ECO:0000256" key="1">
    <source>
        <dbReference type="SAM" id="MobiDB-lite"/>
    </source>
</evidence>
<dbReference type="EMBL" id="CAEZSV010000010">
    <property type="protein sequence ID" value="CAB4545996.1"/>
    <property type="molecule type" value="Genomic_DNA"/>
</dbReference>
<organism evidence="2">
    <name type="scientific">freshwater metagenome</name>
    <dbReference type="NCBI Taxonomy" id="449393"/>
    <lineage>
        <taxon>unclassified sequences</taxon>
        <taxon>metagenomes</taxon>
        <taxon>ecological metagenomes</taxon>
    </lineage>
</organism>
<name>A0A6J6C454_9ZZZZ</name>
<accession>A0A6J6C454</accession>
<protein>
    <submittedName>
        <fullName evidence="2">Unannotated protein</fullName>
    </submittedName>
</protein>
<sequence>MTNYPQQPLTGTNRGMGENPLSDPGIRMILSISPLDGSLRPLPQDLSIQELANGSMRISYPDGSVRELIPGAEGEGRMITTLADGARIQSDLSMGEGQVTLASISSTGEKSFLSLNENGANMQRITPGGTVSNVIPESASELVQSFREAEAFAQAEELRQDEQFLANQEFGEWNNFGKPAEWQPEQNWQPPEQNWQPPEQNFQQTQHFAPQFEYGVHQPPSFMPPQQNWQPEQNWQPPQQNWQPPAVHSFAPAPFTDASGFPVKDSTGIAFAGGPQAFDGQMSNVAFGELAPEAEFGFDTSTQEQTPQ</sequence>
<feature type="compositionally biased region" description="Polar residues" evidence="1">
    <location>
        <begin position="1"/>
        <end position="13"/>
    </location>
</feature>
<evidence type="ECO:0000313" key="2">
    <source>
        <dbReference type="EMBL" id="CAB4545996.1"/>
    </source>
</evidence>
<dbReference type="AlphaFoldDB" id="A0A6J6C454"/>
<proteinExistence type="predicted"/>